<feature type="compositionally biased region" description="Pro residues" evidence="5">
    <location>
        <begin position="164"/>
        <end position="177"/>
    </location>
</feature>
<keyword evidence="3" id="KW-1133">Transmembrane helix</keyword>
<evidence type="ECO:0000256" key="4">
    <source>
        <dbReference type="ARBA" id="ARBA00023136"/>
    </source>
</evidence>
<feature type="region of interest" description="Disordered" evidence="5">
    <location>
        <begin position="132"/>
        <end position="225"/>
    </location>
</feature>
<dbReference type="PRINTS" id="PR01374">
    <property type="entry name" value="TONBPROTEIN"/>
</dbReference>
<evidence type="ECO:0000256" key="5">
    <source>
        <dbReference type="SAM" id="MobiDB-lite"/>
    </source>
</evidence>
<evidence type="ECO:0000256" key="2">
    <source>
        <dbReference type="ARBA" id="ARBA00022692"/>
    </source>
</evidence>
<comment type="subcellular location">
    <subcellularLocation>
        <location evidence="1">Membrane</location>
        <topology evidence="1">Single-pass membrane protein</topology>
    </subcellularLocation>
</comment>
<protein>
    <submittedName>
        <fullName evidence="7">TonB family protein</fullName>
    </submittedName>
</protein>
<accession>A0A9X4ASC4</accession>
<evidence type="ECO:0000259" key="6">
    <source>
        <dbReference type="Pfam" id="PF03544"/>
    </source>
</evidence>
<dbReference type="GO" id="GO:0055085">
    <property type="term" value="P:transmembrane transport"/>
    <property type="evidence" value="ECO:0007669"/>
    <property type="project" value="InterPro"/>
</dbReference>
<keyword evidence="4" id="KW-0472">Membrane</keyword>
<organism evidence="7 8">
    <name type="scientific">Polyangium jinanense</name>
    <dbReference type="NCBI Taxonomy" id="2829994"/>
    <lineage>
        <taxon>Bacteria</taxon>
        <taxon>Pseudomonadati</taxon>
        <taxon>Myxococcota</taxon>
        <taxon>Polyangia</taxon>
        <taxon>Polyangiales</taxon>
        <taxon>Polyangiaceae</taxon>
        <taxon>Polyangium</taxon>
    </lineage>
</organism>
<dbReference type="GO" id="GO:0016020">
    <property type="term" value="C:membrane"/>
    <property type="evidence" value="ECO:0007669"/>
    <property type="project" value="UniProtKB-SubCell"/>
</dbReference>
<name>A0A9X4ASC4_9BACT</name>
<keyword evidence="8" id="KW-1185">Reference proteome</keyword>
<dbReference type="RefSeq" id="WP_272458429.1">
    <property type="nucleotide sequence ID" value="NZ_JAGTJJ010000003.1"/>
</dbReference>
<dbReference type="Gene3D" id="3.30.1150.10">
    <property type="match status" value="1"/>
</dbReference>
<dbReference type="AlphaFoldDB" id="A0A9X4ASC4"/>
<dbReference type="NCBIfam" id="TIGR01352">
    <property type="entry name" value="tonB_Cterm"/>
    <property type="match status" value="1"/>
</dbReference>
<reference evidence="7 8" key="1">
    <citation type="submission" date="2021-04" db="EMBL/GenBank/DDBJ databases">
        <title>Genome analysis of Polyangium sp.</title>
        <authorList>
            <person name="Li Y."/>
            <person name="Wang J."/>
        </authorList>
    </citation>
    <scope>NUCLEOTIDE SEQUENCE [LARGE SCALE GENOMIC DNA]</scope>
    <source>
        <strain evidence="7 8">SDU14</strain>
    </source>
</reference>
<evidence type="ECO:0000256" key="1">
    <source>
        <dbReference type="ARBA" id="ARBA00004167"/>
    </source>
</evidence>
<proteinExistence type="predicted"/>
<keyword evidence="2" id="KW-0812">Transmembrane</keyword>
<dbReference type="Pfam" id="PF03544">
    <property type="entry name" value="TonB_C"/>
    <property type="match status" value="1"/>
</dbReference>
<evidence type="ECO:0000256" key="3">
    <source>
        <dbReference type="ARBA" id="ARBA00022989"/>
    </source>
</evidence>
<dbReference type="Proteomes" id="UP001151081">
    <property type="component" value="Unassembled WGS sequence"/>
</dbReference>
<dbReference type="InterPro" id="IPR006260">
    <property type="entry name" value="TonB/TolA_C"/>
</dbReference>
<feature type="compositionally biased region" description="Pro residues" evidence="5">
    <location>
        <begin position="206"/>
        <end position="220"/>
    </location>
</feature>
<sequence length="338" mass="36412">MNTMALCDRFERDGILQIERGQPLDPHFDDCTVCTTARRKYERILAALPHAEPEVQPPIGWQARVLRASDTRENPARQKAPASRPIAPEIAFSFGVAALVIAGGLGVGRRDVAVDVTGEPVVEPKVTVLENAPDTVLPTPELPAPESRALAVPTGDGNENAEPPRAPKPVAPAPPKAPSRQEEPAPSPAPETRAEPETRTEVKAPSPKPAPNVAPAPTPTPARSSYVPKIVRPAKLNGFDLKYPRMALLARVQGEVSVQCTIRSDGRNTNCRILRGLPFLDEAILQALSASRSDPITVDGRPVDNSDHIWLISIVLRDPPDPVTNSRGMPIVRFKTGI</sequence>
<evidence type="ECO:0000313" key="7">
    <source>
        <dbReference type="EMBL" id="MDC3980990.1"/>
    </source>
</evidence>
<evidence type="ECO:0000313" key="8">
    <source>
        <dbReference type="Proteomes" id="UP001151081"/>
    </source>
</evidence>
<comment type="caution">
    <text evidence="7">The sequence shown here is derived from an EMBL/GenBank/DDBJ whole genome shotgun (WGS) entry which is preliminary data.</text>
</comment>
<dbReference type="GO" id="GO:0031992">
    <property type="term" value="F:energy transducer activity"/>
    <property type="evidence" value="ECO:0007669"/>
    <property type="project" value="InterPro"/>
</dbReference>
<dbReference type="SUPFAM" id="SSF74653">
    <property type="entry name" value="TolA/TonB C-terminal domain"/>
    <property type="match status" value="1"/>
</dbReference>
<dbReference type="InterPro" id="IPR003538">
    <property type="entry name" value="TonB"/>
</dbReference>
<dbReference type="GO" id="GO:0030288">
    <property type="term" value="C:outer membrane-bounded periplasmic space"/>
    <property type="evidence" value="ECO:0007669"/>
    <property type="project" value="InterPro"/>
</dbReference>
<dbReference type="EMBL" id="JAGTJJ010000003">
    <property type="protein sequence ID" value="MDC3980990.1"/>
    <property type="molecule type" value="Genomic_DNA"/>
</dbReference>
<dbReference type="InterPro" id="IPR037682">
    <property type="entry name" value="TonB_C"/>
</dbReference>
<feature type="compositionally biased region" description="Basic and acidic residues" evidence="5">
    <location>
        <begin position="192"/>
        <end position="202"/>
    </location>
</feature>
<dbReference type="GO" id="GO:0015891">
    <property type="term" value="P:siderophore transport"/>
    <property type="evidence" value="ECO:0007669"/>
    <property type="project" value="InterPro"/>
</dbReference>
<gene>
    <name evidence="7" type="ORF">KEG57_10810</name>
</gene>
<feature type="domain" description="TonB C-terminal" evidence="6">
    <location>
        <begin position="241"/>
        <end position="304"/>
    </location>
</feature>